<dbReference type="EMBL" id="MYFO01000020">
    <property type="protein sequence ID" value="TFE86197.1"/>
    <property type="molecule type" value="Genomic_DNA"/>
</dbReference>
<dbReference type="Gene3D" id="3.40.50.360">
    <property type="match status" value="1"/>
</dbReference>
<organism evidence="3 4">
    <name type="scientific">Paenibacillus athensensis</name>
    <dbReference type="NCBI Taxonomy" id="1967502"/>
    <lineage>
        <taxon>Bacteria</taxon>
        <taxon>Bacillati</taxon>
        <taxon>Bacillota</taxon>
        <taxon>Bacilli</taxon>
        <taxon>Bacillales</taxon>
        <taxon>Paenibacillaceae</taxon>
        <taxon>Paenibacillus</taxon>
    </lineage>
</organism>
<dbReference type="GO" id="GO:0005829">
    <property type="term" value="C:cytosol"/>
    <property type="evidence" value="ECO:0007669"/>
    <property type="project" value="TreeGrafter"/>
</dbReference>
<dbReference type="Proteomes" id="UP000298246">
    <property type="component" value="Unassembled WGS sequence"/>
</dbReference>
<evidence type="ECO:0000313" key="3">
    <source>
        <dbReference type="EMBL" id="TFE86197.1"/>
    </source>
</evidence>
<proteinExistence type="inferred from homology"/>
<dbReference type="InterPro" id="IPR029039">
    <property type="entry name" value="Flavoprotein-like_sf"/>
</dbReference>
<name>A0A4Y8PZ79_9BACL</name>
<dbReference type="RefSeq" id="WP_134754319.1">
    <property type="nucleotide sequence ID" value="NZ_MYFO02000005.1"/>
</dbReference>
<keyword evidence="4" id="KW-1185">Reference proteome</keyword>
<comment type="similarity">
    <text evidence="1">Belongs to the azoreductase type 2 family.</text>
</comment>
<sequence>MPDLLAISGSLRARSSNSALLEAAALLAPAPARLIPFRGLVDLPLFNPDLDREGAFAAVEAWRAAVRSADGLLICTPEYAAGVPGALKNALDWLVSSGELLHKPTAVVSASPTPLGGSRAHESLRLTLGMLDARLIGEAHELQVPFVSLKLDAAGRLADDGLAALLRSLLERLTAAAARRESSG</sequence>
<dbReference type="PANTHER" id="PTHR30543">
    <property type="entry name" value="CHROMATE REDUCTASE"/>
    <property type="match status" value="1"/>
</dbReference>
<dbReference type="SUPFAM" id="SSF52218">
    <property type="entry name" value="Flavoproteins"/>
    <property type="match status" value="1"/>
</dbReference>
<dbReference type="OrthoDB" id="9812295at2"/>
<accession>A0A4Y8PZ79</accession>
<gene>
    <name evidence="3" type="ORF">B5M42_15240</name>
</gene>
<dbReference type="Pfam" id="PF03358">
    <property type="entry name" value="FMN_red"/>
    <property type="match status" value="1"/>
</dbReference>
<dbReference type="InterPro" id="IPR050712">
    <property type="entry name" value="NAD(P)H-dep_reductase"/>
</dbReference>
<reference evidence="3 4" key="1">
    <citation type="submission" date="2017-03" db="EMBL/GenBank/DDBJ databases">
        <title>Isolation of Levoglucosan Utilizing Bacteria.</title>
        <authorList>
            <person name="Arya A.S."/>
        </authorList>
    </citation>
    <scope>NUCLEOTIDE SEQUENCE [LARGE SCALE GENOMIC DNA]</scope>
    <source>
        <strain evidence="3 4">MEC069</strain>
    </source>
</reference>
<dbReference type="InterPro" id="IPR005025">
    <property type="entry name" value="FMN_Rdtase-like_dom"/>
</dbReference>
<protein>
    <recommendedName>
        <fullName evidence="2">NADPH-dependent FMN reductase-like domain-containing protein</fullName>
    </recommendedName>
</protein>
<feature type="domain" description="NADPH-dependent FMN reductase-like" evidence="2">
    <location>
        <begin position="4"/>
        <end position="138"/>
    </location>
</feature>
<comment type="caution">
    <text evidence="3">The sequence shown here is derived from an EMBL/GenBank/DDBJ whole genome shotgun (WGS) entry which is preliminary data.</text>
</comment>
<dbReference type="PANTHER" id="PTHR30543:SF21">
    <property type="entry name" value="NAD(P)H-DEPENDENT FMN REDUCTASE LOT6"/>
    <property type="match status" value="1"/>
</dbReference>
<dbReference type="GO" id="GO:0010181">
    <property type="term" value="F:FMN binding"/>
    <property type="evidence" value="ECO:0007669"/>
    <property type="project" value="TreeGrafter"/>
</dbReference>
<dbReference type="AlphaFoldDB" id="A0A4Y8PZ79"/>
<evidence type="ECO:0000259" key="2">
    <source>
        <dbReference type="Pfam" id="PF03358"/>
    </source>
</evidence>
<dbReference type="GO" id="GO:0016491">
    <property type="term" value="F:oxidoreductase activity"/>
    <property type="evidence" value="ECO:0007669"/>
    <property type="project" value="InterPro"/>
</dbReference>
<evidence type="ECO:0000313" key="4">
    <source>
        <dbReference type="Proteomes" id="UP000298246"/>
    </source>
</evidence>
<evidence type="ECO:0000256" key="1">
    <source>
        <dbReference type="ARBA" id="ARBA00009428"/>
    </source>
</evidence>